<sequence length="198" mass="23227">MENWINCLLEEEHTKCHIKYVNFLRNFKNNVEIFFAGQLSEAIEILSNEKFRELFNGLENGINKFSFYNFKKRLELIFAKDLENDINCGIGGIGNTFGLKEILLCNKEFDDEFEEVEGLFNKLDLKTHTNMSLSLEQSKLRLASSLMEGLEKIRAQEKSNIMPNCPIASYSATTIWKEEEARAEEFSRLFERGEEWWR</sequence>
<dbReference type="AlphaFoldDB" id="A0A9W4SR95"/>
<reference evidence="1" key="1">
    <citation type="submission" date="2022-08" db="EMBL/GenBank/DDBJ databases">
        <authorList>
            <person name="Kallberg Y."/>
            <person name="Tangrot J."/>
            <person name="Rosling A."/>
        </authorList>
    </citation>
    <scope>NUCLEOTIDE SEQUENCE</scope>
    <source>
        <strain evidence="1">Wild A</strain>
    </source>
</reference>
<dbReference type="EMBL" id="CAMKVN010002176">
    <property type="protein sequence ID" value="CAI2179914.1"/>
    <property type="molecule type" value="Genomic_DNA"/>
</dbReference>
<comment type="caution">
    <text evidence="1">The sequence shown here is derived from an EMBL/GenBank/DDBJ whole genome shotgun (WGS) entry which is preliminary data.</text>
</comment>
<gene>
    <name evidence="1" type="ORF">FWILDA_LOCUS9325</name>
</gene>
<protein>
    <submittedName>
        <fullName evidence="1">5438_t:CDS:1</fullName>
    </submittedName>
</protein>
<evidence type="ECO:0000313" key="1">
    <source>
        <dbReference type="EMBL" id="CAI2179914.1"/>
    </source>
</evidence>
<dbReference type="Proteomes" id="UP001153678">
    <property type="component" value="Unassembled WGS sequence"/>
</dbReference>
<proteinExistence type="predicted"/>
<evidence type="ECO:0000313" key="2">
    <source>
        <dbReference type="Proteomes" id="UP001153678"/>
    </source>
</evidence>
<dbReference type="OrthoDB" id="2419893at2759"/>
<name>A0A9W4SR95_9GLOM</name>
<accession>A0A9W4SR95</accession>
<keyword evidence="2" id="KW-1185">Reference proteome</keyword>
<organism evidence="1 2">
    <name type="scientific">Funneliformis geosporum</name>
    <dbReference type="NCBI Taxonomy" id="1117311"/>
    <lineage>
        <taxon>Eukaryota</taxon>
        <taxon>Fungi</taxon>
        <taxon>Fungi incertae sedis</taxon>
        <taxon>Mucoromycota</taxon>
        <taxon>Glomeromycotina</taxon>
        <taxon>Glomeromycetes</taxon>
        <taxon>Glomerales</taxon>
        <taxon>Glomeraceae</taxon>
        <taxon>Funneliformis</taxon>
    </lineage>
</organism>